<sequence>MNKSQYLGQTEVAGFIDYMAGVINGSKALDFPYRFHYLHAPADFDEKFGLANIAGRLKDLFERYWWRRAYYGTNEALLQAVQQQLRVSLEGEVQDVARVRDAVAATMHWGLSPRAAAYNMAWADEQGFGLPAVLLAGKHALESENPDFSVFNGRVRMNAGYTKVFSLLCDGIIIYDSRVGAALGWLVRRFLASTGFVGRVPETLAFRWAPGMSAQIRNPSGDGFRFKRLGVSGGDEAWARVNVYASWILEAARIKSGAHWCADGNGLRRIEAALFMLGYGLPPSVIVQPPEPVLSQEPKEDAVAAAGNYLPFHYANGYFDVDELVNWVESLGRGFVIVGGRNATFEKHQRPESLDYWLRARSTNRNVRQTDQALIQRLAGTGRFEIAQRRCPVSGRRVGSLVLRGVGQIAPSDDGVRSR</sequence>
<dbReference type="RefSeq" id="WP_276267274.1">
    <property type="nucleotide sequence ID" value="NZ_JARJLM010000467.1"/>
</dbReference>
<organism evidence="1 2">
    <name type="scientific">Cupriavidus basilensis</name>
    <dbReference type="NCBI Taxonomy" id="68895"/>
    <lineage>
        <taxon>Bacteria</taxon>
        <taxon>Pseudomonadati</taxon>
        <taxon>Pseudomonadota</taxon>
        <taxon>Betaproteobacteria</taxon>
        <taxon>Burkholderiales</taxon>
        <taxon>Burkholderiaceae</taxon>
        <taxon>Cupriavidus</taxon>
    </lineage>
</organism>
<proteinExistence type="predicted"/>
<reference evidence="1 2" key="1">
    <citation type="submission" date="2023-03" db="EMBL/GenBank/DDBJ databases">
        <title>Draft assemblies of triclosan tolerant bacteria isolated from returned activated sludge.</title>
        <authorList>
            <person name="Van Hamelsveld S."/>
        </authorList>
    </citation>
    <scope>NUCLEOTIDE SEQUENCE [LARGE SCALE GENOMIC DNA]</scope>
    <source>
        <strain evidence="1 2">GW210010_S58</strain>
    </source>
</reference>
<gene>
    <name evidence="1" type="ORF">P3W85_28915</name>
</gene>
<name>A0ABT6AWI7_9BURK</name>
<accession>A0ABT6AWI7</accession>
<protein>
    <submittedName>
        <fullName evidence="1">Uncharacterized protein</fullName>
    </submittedName>
</protein>
<evidence type="ECO:0000313" key="2">
    <source>
        <dbReference type="Proteomes" id="UP001216674"/>
    </source>
</evidence>
<dbReference type="EMBL" id="JARJLM010000467">
    <property type="protein sequence ID" value="MDF3836943.1"/>
    <property type="molecule type" value="Genomic_DNA"/>
</dbReference>
<evidence type="ECO:0000313" key="1">
    <source>
        <dbReference type="EMBL" id="MDF3836943.1"/>
    </source>
</evidence>
<comment type="caution">
    <text evidence="1">The sequence shown here is derived from an EMBL/GenBank/DDBJ whole genome shotgun (WGS) entry which is preliminary data.</text>
</comment>
<keyword evidence="2" id="KW-1185">Reference proteome</keyword>
<dbReference type="Proteomes" id="UP001216674">
    <property type="component" value="Unassembled WGS sequence"/>
</dbReference>